<dbReference type="AlphaFoldDB" id="A0A174EBB4"/>
<keyword evidence="3" id="KW-0812">Transmembrane</keyword>
<dbReference type="SMART" id="SM00701">
    <property type="entry name" value="PGRP"/>
    <property type="match status" value="1"/>
</dbReference>
<feature type="domain" description="N-acetylmuramoyl-L-alanine amidase" evidence="4">
    <location>
        <begin position="20"/>
        <end position="155"/>
    </location>
</feature>
<keyword evidence="3" id="KW-1133">Transmembrane helix</keyword>
<dbReference type="Proteomes" id="UP000095606">
    <property type="component" value="Unassembled WGS sequence"/>
</dbReference>
<evidence type="ECO:0000259" key="5">
    <source>
        <dbReference type="SMART" id="SM00701"/>
    </source>
</evidence>
<dbReference type="InterPro" id="IPR002502">
    <property type="entry name" value="Amidase_domain"/>
</dbReference>
<feature type="transmembrane region" description="Helical" evidence="3">
    <location>
        <begin position="312"/>
        <end position="329"/>
    </location>
</feature>
<feature type="region of interest" description="Disordered" evidence="2">
    <location>
        <begin position="255"/>
        <end position="310"/>
    </location>
</feature>
<evidence type="ECO:0000256" key="1">
    <source>
        <dbReference type="ARBA" id="ARBA00007553"/>
    </source>
</evidence>
<proteinExistence type="inferred from homology"/>
<evidence type="ECO:0000313" key="7">
    <source>
        <dbReference type="Proteomes" id="UP000095606"/>
    </source>
</evidence>
<dbReference type="InterPro" id="IPR018247">
    <property type="entry name" value="EF_Hand_1_Ca_BS"/>
</dbReference>
<dbReference type="CDD" id="cd06583">
    <property type="entry name" value="PGRP"/>
    <property type="match status" value="1"/>
</dbReference>
<dbReference type="SMART" id="SM00644">
    <property type="entry name" value="Ami_2"/>
    <property type="match status" value="1"/>
</dbReference>
<feature type="compositionally biased region" description="Basic and acidic residues" evidence="2">
    <location>
        <begin position="282"/>
        <end position="308"/>
    </location>
</feature>
<dbReference type="PROSITE" id="PS00018">
    <property type="entry name" value="EF_HAND_1"/>
    <property type="match status" value="1"/>
</dbReference>
<dbReference type="FunFam" id="3.40.80.10:FF:000008">
    <property type="entry name" value="N-acetylmuramoyl-L-alanine amidase"/>
    <property type="match status" value="1"/>
</dbReference>
<keyword evidence="3" id="KW-0472">Membrane</keyword>
<dbReference type="InterPro" id="IPR006619">
    <property type="entry name" value="PGRP_domain_met/bac"/>
</dbReference>
<evidence type="ECO:0000259" key="4">
    <source>
        <dbReference type="SMART" id="SM00644"/>
    </source>
</evidence>
<name>A0A174EBB4_9BACE</name>
<dbReference type="GO" id="GO:0008270">
    <property type="term" value="F:zinc ion binding"/>
    <property type="evidence" value="ECO:0007669"/>
    <property type="project" value="InterPro"/>
</dbReference>
<dbReference type="EMBL" id="CZAE01000001">
    <property type="protein sequence ID" value="CUO33759.1"/>
    <property type="molecule type" value="Genomic_DNA"/>
</dbReference>
<dbReference type="SUPFAM" id="SSF55846">
    <property type="entry name" value="N-acetylmuramoyl-L-alanine amidase-like"/>
    <property type="match status" value="1"/>
</dbReference>
<dbReference type="InterPro" id="IPR015510">
    <property type="entry name" value="PGRP"/>
</dbReference>
<feature type="domain" description="Peptidoglycan recognition protein family" evidence="5">
    <location>
        <begin position="10"/>
        <end position="148"/>
    </location>
</feature>
<organism evidence="6 7">
    <name type="scientific">Bacteroides faecis</name>
    <dbReference type="NCBI Taxonomy" id="674529"/>
    <lineage>
        <taxon>Bacteria</taxon>
        <taxon>Pseudomonadati</taxon>
        <taxon>Bacteroidota</taxon>
        <taxon>Bacteroidia</taxon>
        <taxon>Bacteroidales</taxon>
        <taxon>Bacteroidaceae</taxon>
        <taxon>Bacteroides</taxon>
    </lineage>
</organism>
<dbReference type="PANTHER" id="PTHR11022:SF41">
    <property type="entry name" value="PEPTIDOGLYCAN-RECOGNITION PROTEIN LC-RELATED"/>
    <property type="match status" value="1"/>
</dbReference>
<protein>
    <submittedName>
        <fullName evidence="6">N-acetylmuramoyl-L-alanine amidase</fullName>
    </submittedName>
</protein>
<gene>
    <name evidence="6" type="ORF">ERS852461_00042</name>
</gene>
<evidence type="ECO:0000256" key="2">
    <source>
        <dbReference type="SAM" id="MobiDB-lite"/>
    </source>
</evidence>
<dbReference type="GO" id="GO:0009253">
    <property type="term" value="P:peptidoglycan catabolic process"/>
    <property type="evidence" value="ECO:0007669"/>
    <property type="project" value="InterPro"/>
</dbReference>
<dbReference type="GO" id="GO:0008745">
    <property type="term" value="F:N-acetylmuramoyl-L-alanine amidase activity"/>
    <property type="evidence" value="ECO:0007669"/>
    <property type="project" value="InterPro"/>
</dbReference>
<accession>A0A174EBB4</accession>
<reference evidence="6 7" key="1">
    <citation type="submission" date="2015-09" db="EMBL/GenBank/DDBJ databases">
        <authorList>
            <consortium name="Pathogen Informatics"/>
        </authorList>
    </citation>
    <scope>NUCLEOTIDE SEQUENCE [LARGE SCALE GENOMIC DNA]</scope>
    <source>
        <strain evidence="6 7">2789STDY5834846</strain>
    </source>
</reference>
<comment type="similarity">
    <text evidence="1">Belongs to the N-acetylmuramoyl-L-alanine amidase 2 family.</text>
</comment>
<dbReference type="PANTHER" id="PTHR11022">
    <property type="entry name" value="PEPTIDOGLYCAN RECOGNITION PROTEIN"/>
    <property type="match status" value="1"/>
</dbReference>
<dbReference type="InterPro" id="IPR036505">
    <property type="entry name" value="Amidase/PGRP_sf"/>
</dbReference>
<sequence length="347" mass="38495">MDAPAGLLLPTTNSLNNLSHPLTNTQRIMRTIDSIIIHCSATPYGKDFTAADINRWHRQRNFNGIGYHFVIRPDGTIENGRPVGKPGAHCLGWNNRSIGICYIGGLDADGRPADTRTDAQKKAMRELIARLQKEHFGIRTIIGHRDTSPDLNGNGQIEPEEFIKVCPCFDVRNWLQSTAFATLYTGAFLLAATACGSHRSLSHSSETCDSSMNSQTTKTIRQQLATQALQKLVSDSSTITQDATEEYTELTTIIRRGKKSSSASQKHQHAHSTDSMKVTNNHQEEAADRTESVQKLSLQEEKKNKHDNSGNLTLLLIGGGSVATVLLYRQIQRKRQRNKDSSHYTEA</sequence>
<dbReference type="Pfam" id="PF01510">
    <property type="entry name" value="Amidase_2"/>
    <property type="match status" value="1"/>
</dbReference>
<evidence type="ECO:0000313" key="6">
    <source>
        <dbReference type="EMBL" id="CUO33759.1"/>
    </source>
</evidence>
<evidence type="ECO:0000256" key="3">
    <source>
        <dbReference type="SAM" id="Phobius"/>
    </source>
</evidence>
<dbReference type="Gene3D" id="3.40.80.10">
    <property type="entry name" value="Peptidoglycan recognition protein-like"/>
    <property type="match status" value="1"/>
</dbReference>